<evidence type="ECO:0000256" key="15">
    <source>
        <dbReference type="ARBA" id="ARBA00023170"/>
    </source>
</evidence>
<dbReference type="GO" id="GO:0005524">
    <property type="term" value="F:ATP binding"/>
    <property type="evidence" value="ECO:0007669"/>
    <property type="project" value="UniProtKB-UniRule"/>
</dbReference>
<dbReference type="InterPro" id="IPR050528">
    <property type="entry name" value="L-type_Lectin-RKs"/>
</dbReference>
<keyword evidence="12 17" id="KW-0067">ATP-binding</keyword>
<evidence type="ECO:0000313" key="20">
    <source>
        <dbReference type="EMBL" id="KAK4594843.1"/>
    </source>
</evidence>
<dbReference type="PANTHER" id="PTHR27007">
    <property type="match status" value="1"/>
</dbReference>
<evidence type="ECO:0000256" key="14">
    <source>
        <dbReference type="ARBA" id="ARBA00023136"/>
    </source>
</evidence>
<protein>
    <recommendedName>
        <fullName evidence="19">Protein kinase domain-containing protein</fullName>
    </recommendedName>
</protein>
<evidence type="ECO:0000313" key="21">
    <source>
        <dbReference type="Proteomes" id="UP001324115"/>
    </source>
</evidence>
<dbReference type="Pfam" id="PF00069">
    <property type="entry name" value="Pkinase"/>
    <property type="match status" value="1"/>
</dbReference>
<dbReference type="SUPFAM" id="SSF56112">
    <property type="entry name" value="Protein kinase-like (PK-like)"/>
    <property type="match status" value="1"/>
</dbReference>
<keyword evidence="6" id="KW-0808">Transferase</keyword>
<keyword evidence="11" id="KW-0418">Kinase</keyword>
<evidence type="ECO:0000256" key="3">
    <source>
        <dbReference type="ARBA" id="ARBA00008536"/>
    </source>
</evidence>
<evidence type="ECO:0000256" key="2">
    <source>
        <dbReference type="ARBA" id="ARBA00007606"/>
    </source>
</evidence>
<comment type="subcellular location">
    <subcellularLocation>
        <location evidence="1">Cell membrane</location>
        <topology evidence="1">Single-pass type I membrane protein</topology>
    </subcellularLocation>
</comment>
<comment type="caution">
    <text evidence="20">The sequence shown here is derived from an EMBL/GenBank/DDBJ whole genome shotgun (WGS) entry which is preliminary data.</text>
</comment>
<dbReference type="InterPro" id="IPR013320">
    <property type="entry name" value="ConA-like_dom_sf"/>
</dbReference>
<keyword evidence="7 18" id="KW-0812">Transmembrane</keyword>
<comment type="similarity">
    <text evidence="3">In the N-terminal section; belongs to the leguminous lectin family.</text>
</comment>
<keyword evidence="16" id="KW-0325">Glycoprotein</keyword>
<keyword evidence="10 17" id="KW-0547">Nucleotide-binding</keyword>
<evidence type="ECO:0000256" key="16">
    <source>
        <dbReference type="ARBA" id="ARBA00023180"/>
    </source>
</evidence>
<dbReference type="AlphaFoldDB" id="A0AAN7FJB0"/>
<dbReference type="GO" id="GO:0030246">
    <property type="term" value="F:carbohydrate binding"/>
    <property type="evidence" value="ECO:0007669"/>
    <property type="project" value="UniProtKB-KW"/>
</dbReference>
<evidence type="ECO:0000256" key="17">
    <source>
        <dbReference type="PROSITE-ProRule" id="PRU10141"/>
    </source>
</evidence>
<evidence type="ECO:0000256" key="6">
    <source>
        <dbReference type="ARBA" id="ARBA00022679"/>
    </source>
</evidence>
<dbReference type="InterPro" id="IPR017441">
    <property type="entry name" value="Protein_kinase_ATP_BS"/>
</dbReference>
<organism evidence="20 21">
    <name type="scientific">Quercus rubra</name>
    <name type="common">Northern red oak</name>
    <name type="synonym">Quercus borealis</name>
    <dbReference type="NCBI Taxonomy" id="3512"/>
    <lineage>
        <taxon>Eukaryota</taxon>
        <taxon>Viridiplantae</taxon>
        <taxon>Streptophyta</taxon>
        <taxon>Embryophyta</taxon>
        <taxon>Tracheophyta</taxon>
        <taxon>Spermatophyta</taxon>
        <taxon>Magnoliopsida</taxon>
        <taxon>eudicotyledons</taxon>
        <taxon>Gunneridae</taxon>
        <taxon>Pentapetalae</taxon>
        <taxon>rosids</taxon>
        <taxon>fabids</taxon>
        <taxon>Fagales</taxon>
        <taxon>Fagaceae</taxon>
        <taxon>Quercus</taxon>
    </lineage>
</organism>
<keyword evidence="21" id="KW-1185">Reference proteome</keyword>
<dbReference type="SUPFAM" id="SSF49899">
    <property type="entry name" value="Concanavalin A-like lectins/glucanases"/>
    <property type="match status" value="1"/>
</dbReference>
<keyword evidence="15" id="KW-0675">Receptor</keyword>
<dbReference type="GO" id="GO:0005886">
    <property type="term" value="C:plasma membrane"/>
    <property type="evidence" value="ECO:0007669"/>
    <property type="project" value="UniProtKB-SubCell"/>
</dbReference>
<feature type="transmembrane region" description="Helical" evidence="18">
    <location>
        <begin position="136"/>
        <end position="159"/>
    </location>
</feature>
<evidence type="ECO:0000256" key="4">
    <source>
        <dbReference type="ARBA" id="ARBA00010217"/>
    </source>
</evidence>
<proteinExistence type="inferred from homology"/>
<dbReference type="InterPro" id="IPR000719">
    <property type="entry name" value="Prot_kinase_dom"/>
</dbReference>
<evidence type="ECO:0000256" key="11">
    <source>
        <dbReference type="ARBA" id="ARBA00022777"/>
    </source>
</evidence>
<evidence type="ECO:0000256" key="10">
    <source>
        <dbReference type="ARBA" id="ARBA00022741"/>
    </source>
</evidence>
<dbReference type="PROSITE" id="PS00108">
    <property type="entry name" value="PROTEIN_KINASE_ST"/>
    <property type="match status" value="1"/>
</dbReference>
<comment type="similarity">
    <text evidence="4">In the C-terminal section; belongs to the protein kinase superfamily. Ser/Thr protein kinase family.</text>
</comment>
<dbReference type="Pfam" id="PF00139">
    <property type="entry name" value="Lectin_legB"/>
    <property type="match status" value="1"/>
</dbReference>
<dbReference type="EMBL" id="JAXUIC010000004">
    <property type="protein sequence ID" value="KAK4594843.1"/>
    <property type="molecule type" value="Genomic_DNA"/>
</dbReference>
<keyword evidence="9" id="KW-0430">Lectin</keyword>
<dbReference type="GO" id="GO:0004672">
    <property type="term" value="F:protein kinase activity"/>
    <property type="evidence" value="ECO:0007669"/>
    <property type="project" value="InterPro"/>
</dbReference>
<evidence type="ECO:0000256" key="12">
    <source>
        <dbReference type="ARBA" id="ARBA00022840"/>
    </source>
</evidence>
<evidence type="ECO:0000259" key="19">
    <source>
        <dbReference type="PROSITE" id="PS50011"/>
    </source>
</evidence>
<dbReference type="Gene3D" id="2.60.120.200">
    <property type="match status" value="1"/>
</dbReference>
<dbReference type="FunFam" id="1.10.510.10:FF:000240">
    <property type="entry name" value="Lectin-domain containing receptor kinase A4.3"/>
    <property type="match status" value="1"/>
</dbReference>
<evidence type="ECO:0000256" key="1">
    <source>
        <dbReference type="ARBA" id="ARBA00004251"/>
    </source>
</evidence>
<dbReference type="GO" id="GO:0002229">
    <property type="term" value="P:defense response to oomycetes"/>
    <property type="evidence" value="ECO:0007669"/>
    <property type="project" value="UniProtKB-ARBA"/>
</dbReference>
<reference evidence="20 21" key="1">
    <citation type="journal article" date="2023" name="G3 (Bethesda)">
        <title>A haplotype-resolved chromosome-scale genome for Quercus rubra L. provides insights into the genetics of adaptive traits for red oak species.</title>
        <authorList>
            <person name="Kapoor B."/>
            <person name="Jenkins J."/>
            <person name="Schmutz J."/>
            <person name="Zhebentyayeva T."/>
            <person name="Kuelheim C."/>
            <person name="Coggeshall M."/>
            <person name="Heim C."/>
            <person name="Lasky J.R."/>
            <person name="Leites L."/>
            <person name="Islam-Faridi N."/>
            <person name="Romero-Severson J."/>
            <person name="DeLeo V.L."/>
            <person name="Lucas S.M."/>
            <person name="Lazic D."/>
            <person name="Gailing O."/>
            <person name="Carlson J."/>
            <person name="Staton M."/>
        </authorList>
    </citation>
    <scope>NUCLEOTIDE SEQUENCE [LARGE SCALE GENOMIC DNA]</scope>
    <source>
        <strain evidence="20">Pseudo-F2</strain>
    </source>
</reference>
<dbReference type="PROSITE" id="PS50011">
    <property type="entry name" value="PROTEIN_KINASE_DOM"/>
    <property type="match status" value="1"/>
</dbReference>
<name>A0AAN7FJB0_QUERU</name>
<dbReference type="Proteomes" id="UP001324115">
    <property type="component" value="Unassembled WGS sequence"/>
</dbReference>
<dbReference type="InterPro" id="IPR001220">
    <property type="entry name" value="Legume_lectin_dom"/>
</dbReference>
<sequence length="512" mass="57167">MRIYQTKVVELRSLSLQKIPLMLLRIPWEVGWVKNAWNLTGTGSYDGKNVLMATVSYDGTSEILSVFLKHLNPPYEPLNLNCNVKLRDVLPEKVMMGFSAATVNGVPVQAIRSWDFSSTLDLGSTQNGGKGNSKMWLVGLITGLVLLVAGVSFGTYILWRNSKRKEVEEDEDLIEGTGPKMFAYKDLVVATNNFSEEGKLGQGGFGGVYKGFLAKMNMEVAVKKISSNSKQGKREYISEVKTVSRLRHRNLVQLVGWSHEQEFVVVYEYMPNGSLDSHLFGKKSHLLWPKRSKIVHGIASGLLYLHKEWEQCVVHRDIKSSNVMLDSNFNAKLGDFGLARFVDHGLGSQTTNLAETMGYIAPECLITSKFSKESDVFSFGIVVLEIACGRKVVEPKEEESKISLLNWVWELYGEGRLLEAVDEMLNGDYDMDEMKCLMIIGLWCAIPDHTLRPSIRQAIKVLNDEAPLPSLPSKMPQPLYYNAPGAMTADQIQFACTSKGRSTSATKDDSRV</sequence>
<dbReference type="Gene3D" id="3.30.200.20">
    <property type="entry name" value="Phosphorylase Kinase, domain 1"/>
    <property type="match status" value="1"/>
</dbReference>
<dbReference type="Gene3D" id="1.10.510.10">
    <property type="entry name" value="Transferase(Phosphotransferase) domain 1"/>
    <property type="match status" value="1"/>
</dbReference>
<keyword evidence="14 18" id="KW-0472">Membrane</keyword>
<keyword evidence="13 18" id="KW-1133">Transmembrane helix</keyword>
<evidence type="ECO:0000256" key="7">
    <source>
        <dbReference type="ARBA" id="ARBA00022692"/>
    </source>
</evidence>
<dbReference type="InterPro" id="IPR008271">
    <property type="entry name" value="Ser/Thr_kinase_AS"/>
</dbReference>
<dbReference type="FunFam" id="3.30.200.20:FF:000168">
    <property type="entry name" value="L-type lectin-domain containing receptor kinase IX.1"/>
    <property type="match status" value="1"/>
</dbReference>
<evidence type="ECO:0000256" key="5">
    <source>
        <dbReference type="ARBA" id="ARBA00022475"/>
    </source>
</evidence>
<feature type="domain" description="Protein kinase" evidence="19">
    <location>
        <begin position="194"/>
        <end position="471"/>
    </location>
</feature>
<dbReference type="PROSITE" id="PS00107">
    <property type="entry name" value="PROTEIN_KINASE_ATP"/>
    <property type="match status" value="1"/>
</dbReference>
<comment type="similarity">
    <text evidence="2">Belongs to the leguminous lectin family.</text>
</comment>
<feature type="binding site" evidence="17">
    <location>
        <position position="224"/>
    </location>
    <ligand>
        <name>ATP</name>
        <dbReference type="ChEBI" id="CHEBI:30616"/>
    </ligand>
</feature>
<evidence type="ECO:0000256" key="13">
    <source>
        <dbReference type="ARBA" id="ARBA00022989"/>
    </source>
</evidence>
<evidence type="ECO:0000256" key="9">
    <source>
        <dbReference type="ARBA" id="ARBA00022734"/>
    </source>
</evidence>
<evidence type="ECO:0000256" key="8">
    <source>
        <dbReference type="ARBA" id="ARBA00022729"/>
    </source>
</evidence>
<dbReference type="InterPro" id="IPR011009">
    <property type="entry name" value="Kinase-like_dom_sf"/>
</dbReference>
<evidence type="ECO:0000256" key="18">
    <source>
        <dbReference type="SAM" id="Phobius"/>
    </source>
</evidence>
<keyword evidence="8" id="KW-0732">Signal</keyword>
<keyword evidence="5" id="KW-1003">Cell membrane</keyword>
<dbReference type="SMART" id="SM00220">
    <property type="entry name" value="S_TKc"/>
    <property type="match status" value="1"/>
</dbReference>
<accession>A0AAN7FJB0</accession>
<gene>
    <name evidence="20" type="ORF">RGQ29_018536</name>
</gene>